<gene>
    <name evidence="1" type="ORF">PHYPSEUDO_011483</name>
</gene>
<evidence type="ECO:0000313" key="2">
    <source>
        <dbReference type="Proteomes" id="UP000694044"/>
    </source>
</evidence>
<keyword evidence="2" id="KW-1185">Reference proteome</keyword>
<organism evidence="1 2">
    <name type="scientific">Phytophthora pseudosyringae</name>
    <dbReference type="NCBI Taxonomy" id="221518"/>
    <lineage>
        <taxon>Eukaryota</taxon>
        <taxon>Sar</taxon>
        <taxon>Stramenopiles</taxon>
        <taxon>Oomycota</taxon>
        <taxon>Peronosporomycetes</taxon>
        <taxon>Peronosporales</taxon>
        <taxon>Peronosporaceae</taxon>
        <taxon>Phytophthora</taxon>
    </lineage>
</organism>
<dbReference type="AlphaFoldDB" id="A0A8T1VBD9"/>
<protein>
    <submittedName>
        <fullName evidence="1">Uncharacterized protein</fullName>
    </submittedName>
</protein>
<dbReference type="OrthoDB" id="77741at2759"/>
<sequence>MFPSTTTEIPVTPVISQYAATTIGIQCGPEAIKKFMTTLQESSNPALNGWMLEIVFFASLRNGGVTTVDDAAGNTLDKWSKASIVVSDGVPTLSTDHVVWIKPVKWNRGGYDAIMVCKRTQHVRMVQVTSAHTHTFRIDLFYMWLRNLSRSAESFEVKTLEIVFLVERKVLTDFKITKVDGEGKLVPFGWSHGEEKELVTRVGIKGLFEP</sequence>
<name>A0A8T1VBD9_9STRA</name>
<proteinExistence type="predicted"/>
<dbReference type="EMBL" id="JAGDFM010000510">
    <property type="protein sequence ID" value="KAG7377563.1"/>
    <property type="molecule type" value="Genomic_DNA"/>
</dbReference>
<comment type="caution">
    <text evidence="1">The sequence shown here is derived from an EMBL/GenBank/DDBJ whole genome shotgun (WGS) entry which is preliminary data.</text>
</comment>
<reference evidence="1" key="1">
    <citation type="submission" date="2021-02" db="EMBL/GenBank/DDBJ databases">
        <authorList>
            <person name="Palmer J.M."/>
        </authorList>
    </citation>
    <scope>NUCLEOTIDE SEQUENCE</scope>
    <source>
        <strain evidence="1">SCRP734</strain>
    </source>
</reference>
<evidence type="ECO:0000313" key="1">
    <source>
        <dbReference type="EMBL" id="KAG7377563.1"/>
    </source>
</evidence>
<dbReference type="Proteomes" id="UP000694044">
    <property type="component" value="Unassembled WGS sequence"/>
</dbReference>
<accession>A0A8T1VBD9</accession>